<evidence type="ECO:0000256" key="5">
    <source>
        <dbReference type="ARBA" id="ARBA00022989"/>
    </source>
</evidence>
<reference evidence="9" key="1">
    <citation type="journal article" date="2014" name="Genome Announc.">
        <title>Draft Genome Sequence of Mycobacterium triplex DSM 44626.</title>
        <authorList>
            <person name="Sassi M."/>
            <person name="Croce O."/>
            <person name="Robert C."/>
            <person name="Raoult D."/>
            <person name="Drancourt M."/>
        </authorList>
    </citation>
    <scope>NUCLEOTIDE SEQUENCE [LARGE SCALE GENOMIC DNA]</scope>
    <source>
        <strain evidence="9">DSM 44626</strain>
    </source>
</reference>
<feature type="transmembrane region" description="Helical" evidence="7">
    <location>
        <begin position="355"/>
        <end position="376"/>
    </location>
</feature>
<evidence type="ECO:0000256" key="2">
    <source>
        <dbReference type="ARBA" id="ARBA00006162"/>
    </source>
</evidence>
<dbReference type="Proteomes" id="UP000028880">
    <property type="component" value="Unassembled WGS sequence"/>
</dbReference>
<dbReference type="EMBL" id="HG964446">
    <property type="protein sequence ID" value="CDO87108.1"/>
    <property type="molecule type" value="Genomic_DNA"/>
</dbReference>
<evidence type="ECO:0000256" key="3">
    <source>
        <dbReference type="ARBA" id="ARBA00022475"/>
    </source>
</evidence>
<protein>
    <submittedName>
        <fullName evidence="9">Putative integral membrane protein</fullName>
    </submittedName>
</protein>
<feature type="transmembrane region" description="Helical" evidence="7">
    <location>
        <begin position="198"/>
        <end position="216"/>
    </location>
</feature>
<comment type="similarity">
    <text evidence="2">Belongs to the EccD/Snm4 family.</text>
</comment>
<feature type="transmembrane region" description="Helical" evidence="7">
    <location>
        <begin position="223"/>
        <end position="246"/>
    </location>
</feature>
<feature type="transmembrane region" description="Helical" evidence="7">
    <location>
        <begin position="413"/>
        <end position="439"/>
    </location>
</feature>
<organism evidence="9">
    <name type="scientific">Mycobacterium triplex</name>
    <dbReference type="NCBI Taxonomy" id="47839"/>
    <lineage>
        <taxon>Bacteria</taxon>
        <taxon>Bacillati</taxon>
        <taxon>Actinomycetota</taxon>
        <taxon>Actinomycetes</taxon>
        <taxon>Mycobacteriales</taxon>
        <taxon>Mycobacteriaceae</taxon>
        <taxon>Mycobacterium</taxon>
        <taxon>Mycobacterium simiae complex</taxon>
    </lineage>
</organism>
<accession>A0A024JV49</accession>
<keyword evidence="3" id="KW-1003">Cell membrane</keyword>
<keyword evidence="5 7" id="KW-1133">Transmembrane helix</keyword>
<keyword evidence="4 7" id="KW-0812">Transmembrane</keyword>
<dbReference type="InterPro" id="IPR024962">
    <property type="entry name" value="YukD-like"/>
</dbReference>
<feature type="transmembrane region" description="Helical" evidence="7">
    <location>
        <begin position="252"/>
        <end position="273"/>
    </location>
</feature>
<evidence type="ECO:0000256" key="1">
    <source>
        <dbReference type="ARBA" id="ARBA00004651"/>
    </source>
</evidence>
<dbReference type="NCBIfam" id="TIGR03920">
    <property type="entry name" value="T7SS_EccD"/>
    <property type="match status" value="1"/>
</dbReference>
<dbReference type="Pfam" id="PF19053">
    <property type="entry name" value="EccD"/>
    <property type="match status" value="1"/>
</dbReference>
<feature type="transmembrane region" description="Helical" evidence="7">
    <location>
        <begin position="170"/>
        <end position="192"/>
    </location>
</feature>
<gene>
    <name evidence="9" type="ORF">BN973_01459</name>
</gene>
<feature type="transmembrane region" description="Helical" evidence="7">
    <location>
        <begin position="112"/>
        <end position="134"/>
    </location>
</feature>
<evidence type="ECO:0000256" key="7">
    <source>
        <dbReference type="SAM" id="Phobius"/>
    </source>
</evidence>
<evidence type="ECO:0000259" key="8">
    <source>
        <dbReference type="Pfam" id="PF19053"/>
    </source>
</evidence>
<proteinExistence type="inferred from homology"/>
<dbReference type="eggNOG" id="ENOG502ZAY5">
    <property type="taxonomic scope" value="Bacteria"/>
</dbReference>
<feature type="transmembrane region" description="Helical" evidence="7">
    <location>
        <begin position="146"/>
        <end position="163"/>
    </location>
</feature>
<sequence length="447" mass="44050" precursor="true">MSVHAGTAVVDLALPSGMPVAALLPPIVDALKAHGVSGLTATRYRLSILGSAALDSSTTLARSGVRDGDVLVLSQSATPPPAPRFDDVAEAVSETLNGRCWSSAENDRATRLTAALAAGFVTGVGCLTLVRNAFTANGVRGLVDTAGVAAGLAVAAVLLGALANRAYRDAMAGLTLSLVATAFAAVAGFLAVPGNPGTPNMLLAAAAVAVTAVLAMRVSGCGTVPLTAVACFATVVAVAAFGGVVIGVPVHAIGALLALASLGLLGVAARAAILLSGLSPKSVDPRPAADDLVAGATRADAWLASLESAFASSAASGAVITVVAGTPRLGCAALAAATGALLLLRANAVDKRRTLVGVVGAVVTVGTTLGVAARQAAAHGPWIAAATALVVAGAVYLGFVLPRSPLSPITRKGVELVECLILIAMVPLTCWICGLYAVARGLHPTWA</sequence>
<dbReference type="RefSeq" id="WP_084163320.1">
    <property type="nucleotide sequence ID" value="NZ_HG964446.1"/>
</dbReference>
<dbReference type="STRING" id="47839.BN973_01459"/>
<dbReference type="HOGENOM" id="CLU_028325_2_0_11"/>
<comment type="subcellular location">
    <subcellularLocation>
        <location evidence="1">Cell membrane</location>
        <topology evidence="1">Multi-pass membrane protein</topology>
    </subcellularLocation>
</comment>
<feature type="transmembrane region" description="Helical" evidence="7">
    <location>
        <begin position="382"/>
        <end position="401"/>
    </location>
</feature>
<dbReference type="AlphaFoldDB" id="A0A024JV49"/>
<feature type="domain" description="EccD-like transmembrane" evidence="8">
    <location>
        <begin position="110"/>
        <end position="442"/>
    </location>
</feature>
<dbReference type="Pfam" id="PF08817">
    <property type="entry name" value="YukD"/>
    <property type="match status" value="1"/>
</dbReference>
<dbReference type="InterPro" id="IPR044049">
    <property type="entry name" value="EccD_transm"/>
</dbReference>
<dbReference type="InterPro" id="IPR006707">
    <property type="entry name" value="T7SS_EccD"/>
</dbReference>
<keyword evidence="6 7" id="KW-0472">Membrane</keyword>
<dbReference type="Gene3D" id="3.10.20.90">
    <property type="entry name" value="Phosphatidylinositol 3-kinase Catalytic Subunit, Chain A, domain 1"/>
    <property type="match status" value="1"/>
</dbReference>
<name>A0A024JV49_9MYCO</name>
<dbReference type="PIRSF" id="PIRSF017804">
    <property type="entry name" value="Secretion_EccD1"/>
    <property type="match status" value="1"/>
</dbReference>
<evidence type="ECO:0000256" key="4">
    <source>
        <dbReference type="ARBA" id="ARBA00022692"/>
    </source>
</evidence>
<reference evidence="9" key="2">
    <citation type="submission" date="2014-04" db="EMBL/GenBank/DDBJ databases">
        <authorList>
            <person name="Urmite Genomes U."/>
        </authorList>
    </citation>
    <scope>NUCLEOTIDE SEQUENCE</scope>
    <source>
        <strain evidence="9">DSM 44626</strain>
    </source>
</reference>
<dbReference type="GO" id="GO:0005886">
    <property type="term" value="C:plasma membrane"/>
    <property type="evidence" value="ECO:0007669"/>
    <property type="project" value="UniProtKB-SubCell"/>
</dbReference>
<evidence type="ECO:0000313" key="9">
    <source>
        <dbReference type="EMBL" id="CDO87108.1"/>
    </source>
</evidence>
<evidence type="ECO:0000256" key="6">
    <source>
        <dbReference type="ARBA" id="ARBA00023136"/>
    </source>
</evidence>